<dbReference type="OrthoDB" id="9204160at2759"/>
<dbReference type="Gene3D" id="1.10.840.10">
    <property type="entry name" value="Ras guanine-nucleotide exchange factors catalytic domain"/>
    <property type="match status" value="1"/>
</dbReference>
<reference evidence="4 5" key="1">
    <citation type="journal article" date="2017" name="Curr. Biol.">
        <title>Genome architecture and evolution of a unichromosomal asexual nematode.</title>
        <authorList>
            <person name="Fradin H."/>
            <person name="Zegar C."/>
            <person name="Gutwein M."/>
            <person name="Lucas J."/>
            <person name="Kovtun M."/>
            <person name="Corcoran D."/>
            <person name="Baugh L.R."/>
            <person name="Kiontke K."/>
            <person name="Gunsalus K."/>
            <person name="Fitch D.H."/>
            <person name="Piano F."/>
        </authorList>
    </citation>
    <scope>NUCLEOTIDE SEQUENCE [LARGE SCALE GENOMIC DNA]</scope>
    <source>
        <strain evidence="4">PF1309</strain>
    </source>
</reference>
<dbReference type="SUPFAM" id="SSF55550">
    <property type="entry name" value="SH2 domain"/>
    <property type="match status" value="1"/>
</dbReference>
<organism evidence="4 5">
    <name type="scientific">Diploscapter pachys</name>
    <dbReference type="NCBI Taxonomy" id="2018661"/>
    <lineage>
        <taxon>Eukaryota</taxon>
        <taxon>Metazoa</taxon>
        <taxon>Ecdysozoa</taxon>
        <taxon>Nematoda</taxon>
        <taxon>Chromadorea</taxon>
        <taxon>Rhabditida</taxon>
        <taxon>Rhabditina</taxon>
        <taxon>Rhabditomorpha</taxon>
        <taxon>Rhabditoidea</taxon>
        <taxon>Rhabditidae</taxon>
        <taxon>Diploscapter</taxon>
    </lineage>
</organism>
<dbReference type="Pfam" id="PF00017">
    <property type="entry name" value="SH2"/>
    <property type="match status" value="1"/>
</dbReference>
<evidence type="ECO:0000256" key="2">
    <source>
        <dbReference type="SAM" id="MobiDB-lite"/>
    </source>
</evidence>
<feature type="domain" description="SH2" evidence="3">
    <location>
        <begin position="17"/>
        <end position="112"/>
    </location>
</feature>
<feature type="region of interest" description="Disordered" evidence="2">
    <location>
        <begin position="341"/>
        <end position="390"/>
    </location>
</feature>
<feature type="compositionally biased region" description="Basic and acidic residues" evidence="2">
    <location>
        <begin position="361"/>
        <end position="374"/>
    </location>
</feature>
<dbReference type="Proteomes" id="UP000218231">
    <property type="component" value="Unassembled WGS sequence"/>
</dbReference>
<dbReference type="SUPFAM" id="SSF48366">
    <property type="entry name" value="Ras GEF"/>
    <property type="match status" value="1"/>
</dbReference>
<protein>
    <recommendedName>
        <fullName evidence="3">SH2 domain-containing protein</fullName>
    </recommendedName>
</protein>
<name>A0A2A2LQ21_9BILA</name>
<dbReference type="EMBL" id="LIAE01006521">
    <property type="protein sequence ID" value="PAV88333.1"/>
    <property type="molecule type" value="Genomic_DNA"/>
</dbReference>
<feature type="compositionally biased region" description="Polar residues" evidence="2">
    <location>
        <begin position="168"/>
        <end position="178"/>
    </location>
</feature>
<accession>A0A2A2LQ21</accession>
<dbReference type="GO" id="GO:0005085">
    <property type="term" value="F:guanyl-nucleotide exchange factor activity"/>
    <property type="evidence" value="ECO:0007669"/>
    <property type="project" value="InterPro"/>
</dbReference>
<evidence type="ECO:0000259" key="3">
    <source>
        <dbReference type="PROSITE" id="PS50001"/>
    </source>
</evidence>
<dbReference type="PANTHER" id="PTHR14247:SF8">
    <property type="entry name" value="RAS-GEF DOMAIN-CONTAINING PROTEIN"/>
    <property type="match status" value="1"/>
</dbReference>
<comment type="caution">
    <text evidence="4">The sequence shown here is derived from an EMBL/GenBank/DDBJ whole genome shotgun (WGS) entry which is preliminary data.</text>
</comment>
<proteinExistence type="predicted"/>
<dbReference type="PANTHER" id="PTHR14247">
    <property type="entry name" value="BREAST CANCER ANTI-ESTROGEN RESISTANCE PROTEIN 3 HOMOLOG-LIKE PROTEIN"/>
    <property type="match status" value="1"/>
</dbReference>
<feature type="region of interest" description="Disordered" evidence="2">
    <location>
        <begin position="162"/>
        <end position="189"/>
    </location>
</feature>
<keyword evidence="1" id="KW-0727">SH2 domain</keyword>
<evidence type="ECO:0000313" key="5">
    <source>
        <dbReference type="Proteomes" id="UP000218231"/>
    </source>
</evidence>
<sequence length="700" mass="78362">MDEKPSTSECSINDAVYYHGNIMRIMAESLLEKDGDFLVRDSISSIGDFVLTAQHKGEAMHFQINRSTDKTGSTVYHFEEESFSAIEGLINFYLSHQRSITLKSGCIIRNPINRARKVDHSKLKRKELEASYMHILRPSSTAQRNASSNSLMQRACLNKANRVAAQRPLSQSDSSQRSAPIRVPPLPASLANRPLPLPVRISTDEEDQNDARIVTNSLKDISSLQYDEMDYEAMLPVADTKSTVIDARRARSPFPSTVGSIGNFHRQFRSCTNLTTSSGRNSPLNQLIPTSNHDNSKPSVRRLKMTKEKPALPPRPNFIPPKPVFFKAKSQLNVKIDDVPAESEAEAEYDEPRPAAQSTNWDKHSKEKPSEKRLSGGSDSSCGQSSTSSSALTSEFSYDDFCKQSIGTSTDADSGFYSSPSPPSERNQKGVFDLGKVGSLRHELLAISPKEICLILTREDAELMLLHKSGMENGLRQVLLPVGMSLRKTMVNRSRLTTLSVLTSLVVGTPNINRLSINCHLLSVWVQVASHLQAIGNYFSFVNVIDALVWWMQSPISNETISASSSETRKELNRLMELRSQLADRTLQSDHSTVCLPFLQPILEILCSGQTQFLNRQSYSMELDSFFCFMDSARSWTKNADKISTRVQHLLEEEKTKCVGEKFLSTDKIKQIFDDPRRHEDTNYESVVESLHKIAQNSTL</sequence>
<evidence type="ECO:0000313" key="4">
    <source>
        <dbReference type="EMBL" id="PAV88333.1"/>
    </source>
</evidence>
<dbReference type="InterPro" id="IPR023578">
    <property type="entry name" value="Ras_GEF_dom_sf"/>
</dbReference>
<keyword evidence="5" id="KW-1185">Reference proteome</keyword>
<dbReference type="InterPro" id="IPR051853">
    <property type="entry name" value="SH2-Ras-GEF_adapter"/>
</dbReference>
<dbReference type="Gene3D" id="3.30.505.10">
    <property type="entry name" value="SH2 domain"/>
    <property type="match status" value="1"/>
</dbReference>
<dbReference type="FunFam" id="3.30.505.10:FF:000013">
    <property type="entry name" value="SH2 domain-containing protein 3C isoform X1"/>
    <property type="match status" value="1"/>
</dbReference>
<dbReference type="InterPro" id="IPR036860">
    <property type="entry name" value="SH2_dom_sf"/>
</dbReference>
<evidence type="ECO:0000256" key="1">
    <source>
        <dbReference type="PROSITE-ProRule" id="PRU00191"/>
    </source>
</evidence>
<feature type="compositionally biased region" description="Polar residues" evidence="2">
    <location>
        <begin position="275"/>
        <end position="293"/>
    </location>
</feature>
<dbReference type="PROSITE" id="PS50001">
    <property type="entry name" value="SH2"/>
    <property type="match status" value="1"/>
</dbReference>
<dbReference type="STRING" id="2018661.A0A2A2LQ21"/>
<dbReference type="SMART" id="SM00252">
    <property type="entry name" value="SH2"/>
    <property type="match status" value="1"/>
</dbReference>
<feature type="region of interest" description="Disordered" evidence="2">
    <location>
        <begin position="275"/>
        <end position="301"/>
    </location>
</feature>
<gene>
    <name evidence="4" type="ORF">WR25_07578</name>
</gene>
<dbReference type="GO" id="GO:0007264">
    <property type="term" value="P:small GTPase-mediated signal transduction"/>
    <property type="evidence" value="ECO:0007669"/>
    <property type="project" value="InterPro"/>
</dbReference>
<feature type="compositionally biased region" description="Low complexity" evidence="2">
    <location>
        <begin position="375"/>
        <end position="390"/>
    </location>
</feature>
<dbReference type="InterPro" id="IPR000980">
    <property type="entry name" value="SH2"/>
</dbReference>
<dbReference type="InterPro" id="IPR036964">
    <property type="entry name" value="RASGEF_cat_dom_sf"/>
</dbReference>
<dbReference type="AlphaFoldDB" id="A0A2A2LQ21"/>